<evidence type="ECO:0000313" key="2">
    <source>
        <dbReference type="EMBL" id="MBI1757162.1"/>
    </source>
</evidence>
<accession>A0A931LWW6</accession>
<dbReference type="AlphaFoldDB" id="A0A931LWW6"/>
<reference evidence="2" key="1">
    <citation type="submission" date="2020-07" db="EMBL/GenBank/DDBJ databases">
        <title>Huge and variable diversity of episymbiotic CPR bacteria and DPANN archaea in groundwater ecosystems.</title>
        <authorList>
            <person name="He C.Y."/>
            <person name="Keren R."/>
            <person name="Whittaker M."/>
            <person name="Farag I.F."/>
            <person name="Doudna J."/>
            <person name="Cate J.H.D."/>
            <person name="Banfield J.F."/>
        </authorList>
    </citation>
    <scope>NUCLEOTIDE SEQUENCE</scope>
    <source>
        <strain evidence="2">NC_groundwater_17_Pr7_B-0.1um_64_12</strain>
    </source>
</reference>
<organism evidence="2 3">
    <name type="scientific">Fimbriimonas ginsengisoli</name>
    <dbReference type="NCBI Taxonomy" id="1005039"/>
    <lineage>
        <taxon>Bacteria</taxon>
        <taxon>Bacillati</taxon>
        <taxon>Armatimonadota</taxon>
        <taxon>Fimbriimonadia</taxon>
        <taxon>Fimbriimonadales</taxon>
        <taxon>Fimbriimonadaceae</taxon>
        <taxon>Fimbriimonas</taxon>
    </lineage>
</organism>
<dbReference type="Pfam" id="PF11383">
    <property type="entry name" value="DUF3187"/>
    <property type="match status" value="1"/>
</dbReference>
<feature type="signal peptide" evidence="1">
    <location>
        <begin position="1"/>
        <end position="17"/>
    </location>
</feature>
<evidence type="ECO:0000313" key="3">
    <source>
        <dbReference type="Proteomes" id="UP000727962"/>
    </source>
</evidence>
<protein>
    <recommendedName>
        <fullName evidence="4">DUF3187 family protein</fullName>
    </recommendedName>
</protein>
<dbReference type="EMBL" id="JACOSL010000054">
    <property type="protein sequence ID" value="MBI1757162.1"/>
    <property type="molecule type" value="Genomic_DNA"/>
</dbReference>
<evidence type="ECO:0008006" key="4">
    <source>
        <dbReference type="Google" id="ProtNLM"/>
    </source>
</evidence>
<dbReference type="InterPro" id="IPR021523">
    <property type="entry name" value="DUF3187"/>
</dbReference>
<sequence>MRLAILFALSLPAVALAQDLGPISTRNHRAIALPFLRFDPHTGLVPDGHVEWDAIFQSANDSRRLPLQGQARVEEDQETERLLLRWRRGLSKGREFSVEVPFLSRGGGFLDPIITSWHANVLHWQEPFRASQPFGRSVVAVPGSRFGSAAGLGDVALFLSQQLAQRFVGSWAVKFPTGDGHRLLGSGGADAGGVIKGRWGLRKRLVFHAMGGLIAQSPGTALDSVRGLVHEESMALCWQSNGRDDWVLQWIGEASPVQTGVAGSDATHRQLTIGYQRLLGHGRMLELSFNEDRDVFNGRFPEGANVAPDFTIGISLFVRK</sequence>
<evidence type="ECO:0000256" key="1">
    <source>
        <dbReference type="SAM" id="SignalP"/>
    </source>
</evidence>
<feature type="chain" id="PRO_5037899008" description="DUF3187 family protein" evidence="1">
    <location>
        <begin position="18"/>
        <end position="320"/>
    </location>
</feature>
<dbReference type="Proteomes" id="UP000727962">
    <property type="component" value="Unassembled WGS sequence"/>
</dbReference>
<gene>
    <name evidence="2" type="ORF">HYR64_08665</name>
</gene>
<keyword evidence="1" id="KW-0732">Signal</keyword>
<comment type="caution">
    <text evidence="2">The sequence shown here is derived from an EMBL/GenBank/DDBJ whole genome shotgun (WGS) entry which is preliminary data.</text>
</comment>
<name>A0A931LWW6_FIMGI</name>
<proteinExistence type="predicted"/>